<comment type="caution">
    <text evidence="2">The sequence shown here is derived from an EMBL/GenBank/DDBJ whole genome shotgun (WGS) entry which is preliminary data.</text>
</comment>
<dbReference type="InterPro" id="IPR021124">
    <property type="entry name" value="CRISPR-assoc_prot_Cas5"/>
</dbReference>
<accession>A0ABW0U7Y2</accession>
<reference evidence="3" key="1">
    <citation type="journal article" date="2019" name="Int. J. Syst. Evol. Microbiol.">
        <title>The Global Catalogue of Microorganisms (GCM) 10K type strain sequencing project: providing services to taxonomists for standard genome sequencing and annotation.</title>
        <authorList>
            <consortium name="The Broad Institute Genomics Platform"/>
            <consortium name="The Broad Institute Genome Sequencing Center for Infectious Disease"/>
            <person name="Wu L."/>
            <person name="Ma J."/>
        </authorList>
    </citation>
    <scope>NUCLEOTIDE SEQUENCE [LARGE SCALE GENOMIC DNA]</scope>
    <source>
        <strain evidence="3">CGMCC 1.15790</strain>
    </source>
</reference>
<dbReference type="NCBIfam" id="TIGR01895">
    <property type="entry name" value="cas_Cas5t"/>
    <property type="match status" value="1"/>
</dbReference>
<dbReference type="NCBIfam" id="TIGR02593">
    <property type="entry name" value="CRISPR_cas5"/>
    <property type="match status" value="1"/>
</dbReference>
<dbReference type="EMBL" id="JBHSPF010000039">
    <property type="protein sequence ID" value="MFC5628895.1"/>
    <property type="molecule type" value="Genomic_DNA"/>
</dbReference>
<gene>
    <name evidence="2" type="primary">cas5b</name>
    <name evidence="2" type="ORF">ACFPTR_08415</name>
</gene>
<name>A0ABW0U7Y2_9BACI</name>
<keyword evidence="3" id="KW-1185">Reference proteome</keyword>
<evidence type="ECO:0000313" key="3">
    <source>
        <dbReference type="Proteomes" id="UP001596143"/>
    </source>
</evidence>
<evidence type="ECO:0000313" key="2">
    <source>
        <dbReference type="EMBL" id="MFC5628895.1"/>
    </source>
</evidence>
<keyword evidence="1" id="KW-0051">Antiviral defense</keyword>
<dbReference type="InterPro" id="IPR013422">
    <property type="entry name" value="CRISPR-assoc_prot_Cas5_N"/>
</dbReference>
<organism evidence="2 3">
    <name type="scientific">Aliibacillus thermotolerans</name>
    <dbReference type="NCBI Taxonomy" id="1834418"/>
    <lineage>
        <taxon>Bacteria</taxon>
        <taxon>Bacillati</taxon>
        <taxon>Bacillota</taxon>
        <taxon>Bacilli</taxon>
        <taxon>Bacillales</taxon>
        <taxon>Bacillaceae</taxon>
        <taxon>Aliibacillus</taxon>
    </lineage>
</organism>
<dbReference type="RefSeq" id="WP_270896599.1">
    <property type="nucleotide sequence ID" value="NZ_JBHSPF010000039.1"/>
</dbReference>
<evidence type="ECO:0000256" key="1">
    <source>
        <dbReference type="ARBA" id="ARBA00023118"/>
    </source>
</evidence>
<dbReference type="InterPro" id="IPR013337">
    <property type="entry name" value="CRISPR-assoc_prot_Cas5_Tneap"/>
</dbReference>
<protein>
    <submittedName>
        <fullName evidence="2">Type I-B CRISPR-associated protein Cas5b</fullName>
    </submittedName>
</protein>
<dbReference type="Proteomes" id="UP001596143">
    <property type="component" value="Unassembled WGS sequence"/>
</dbReference>
<proteinExistence type="predicted"/>
<sequence>MKTLRLDLFQETACYKKPLAFKVGETYPLPPYSTVKGMIHALIDADTFIPMRLSVQGTYDSIFIDYQTHYFFKKHDSGEMPIVYDGLNIAVPEQKQITQMPLYTHQLYNVNLIIHVQAEDKVIEEIITAIEKGKSISLGRWEDIVVIKDYKTVDLRAVEEGTTKKPAYIPIDLLMKGELYVPYRLNWKYDIVQNVRKWEKIAVGYVQPGVEIEEEIFVDEYDDLVFFHQ</sequence>
<dbReference type="Pfam" id="PF09704">
    <property type="entry name" value="Cas_Cas5d"/>
    <property type="match status" value="1"/>
</dbReference>